<protein>
    <submittedName>
        <fullName evidence="2">Uncharacterized protein</fullName>
    </submittedName>
</protein>
<dbReference type="AlphaFoldDB" id="A0A8X6MS64"/>
<dbReference type="Proteomes" id="UP000887013">
    <property type="component" value="Unassembled WGS sequence"/>
</dbReference>
<evidence type="ECO:0000256" key="1">
    <source>
        <dbReference type="SAM" id="Coils"/>
    </source>
</evidence>
<sequence length="152" mass="17822">MEKKIDVEVTACFSEPMLKVKATDASTSNVDVSAASSNSEQLKKETDYQSCSTKEKIIFLRSNYKGYSLGITLNKVSRRFLKTSKRMFTEEANENGTYLENDAILREEYEEFELIDYEDELIEYEDELIEYEDELIEYEDELTEDEEDYQSE</sequence>
<evidence type="ECO:0000313" key="2">
    <source>
        <dbReference type="EMBL" id="GFS75168.1"/>
    </source>
</evidence>
<keyword evidence="1" id="KW-0175">Coiled coil</keyword>
<comment type="caution">
    <text evidence="2">The sequence shown here is derived from an EMBL/GenBank/DDBJ whole genome shotgun (WGS) entry which is preliminary data.</text>
</comment>
<keyword evidence="3" id="KW-1185">Reference proteome</keyword>
<gene>
    <name evidence="2" type="ORF">NPIL_417461</name>
</gene>
<organism evidence="2 3">
    <name type="scientific">Nephila pilipes</name>
    <name type="common">Giant wood spider</name>
    <name type="synonym">Nephila maculata</name>
    <dbReference type="NCBI Taxonomy" id="299642"/>
    <lineage>
        <taxon>Eukaryota</taxon>
        <taxon>Metazoa</taxon>
        <taxon>Ecdysozoa</taxon>
        <taxon>Arthropoda</taxon>
        <taxon>Chelicerata</taxon>
        <taxon>Arachnida</taxon>
        <taxon>Araneae</taxon>
        <taxon>Araneomorphae</taxon>
        <taxon>Entelegynae</taxon>
        <taxon>Araneoidea</taxon>
        <taxon>Nephilidae</taxon>
        <taxon>Nephila</taxon>
    </lineage>
</organism>
<reference evidence="2" key="1">
    <citation type="submission" date="2020-08" db="EMBL/GenBank/DDBJ databases">
        <title>Multicomponent nature underlies the extraordinary mechanical properties of spider dragline silk.</title>
        <authorList>
            <person name="Kono N."/>
            <person name="Nakamura H."/>
            <person name="Mori M."/>
            <person name="Yoshida Y."/>
            <person name="Ohtoshi R."/>
            <person name="Malay A.D."/>
            <person name="Moran D.A.P."/>
            <person name="Tomita M."/>
            <person name="Numata K."/>
            <person name="Arakawa K."/>
        </authorList>
    </citation>
    <scope>NUCLEOTIDE SEQUENCE</scope>
</reference>
<feature type="coiled-coil region" evidence="1">
    <location>
        <begin position="114"/>
        <end position="148"/>
    </location>
</feature>
<name>A0A8X6MS64_NEPPI</name>
<dbReference type="EMBL" id="BMAW01050415">
    <property type="protein sequence ID" value="GFS75168.1"/>
    <property type="molecule type" value="Genomic_DNA"/>
</dbReference>
<accession>A0A8X6MS64</accession>
<evidence type="ECO:0000313" key="3">
    <source>
        <dbReference type="Proteomes" id="UP000887013"/>
    </source>
</evidence>
<proteinExistence type="predicted"/>